<comment type="caution">
    <text evidence="2">The sequence shown here is derived from an EMBL/GenBank/DDBJ whole genome shotgun (WGS) entry which is preliminary data.</text>
</comment>
<dbReference type="Proteomes" id="UP000678393">
    <property type="component" value="Unassembled WGS sequence"/>
</dbReference>
<evidence type="ECO:0000313" key="3">
    <source>
        <dbReference type="Proteomes" id="UP000678393"/>
    </source>
</evidence>
<proteinExistence type="predicted"/>
<protein>
    <submittedName>
        <fullName evidence="2">Uncharacterized protein</fullName>
    </submittedName>
</protein>
<feature type="region of interest" description="Disordered" evidence="1">
    <location>
        <begin position="1"/>
        <end position="30"/>
    </location>
</feature>
<reference evidence="2" key="1">
    <citation type="submission" date="2021-04" db="EMBL/GenBank/DDBJ databases">
        <authorList>
            <consortium name="Molecular Ecology Group"/>
        </authorList>
    </citation>
    <scope>NUCLEOTIDE SEQUENCE</scope>
</reference>
<feature type="compositionally biased region" description="Low complexity" evidence="1">
    <location>
        <begin position="18"/>
        <end position="30"/>
    </location>
</feature>
<evidence type="ECO:0000313" key="2">
    <source>
        <dbReference type="EMBL" id="CAG5129119.1"/>
    </source>
</evidence>
<name>A0A8S3ZIH7_9EUPU</name>
<accession>A0A8S3ZIH7</accession>
<gene>
    <name evidence="2" type="ORF">CUNI_LOCUS14677</name>
</gene>
<organism evidence="2 3">
    <name type="scientific">Candidula unifasciata</name>
    <dbReference type="NCBI Taxonomy" id="100452"/>
    <lineage>
        <taxon>Eukaryota</taxon>
        <taxon>Metazoa</taxon>
        <taxon>Spiralia</taxon>
        <taxon>Lophotrochozoa</taxon>
        <taxon>Mollusca</taxon>
        <taxon>Gastropoda</taxon>
        <taxon>Heterobranchia</taxon>
        <taxon>Euthyneura</taxon>
        <taxon>Panpulmonata</taxon>
        <taxon>Eupulmonata</taxon>
        <taxon>Stylommatophora</taxon>
        <taxon>Helicina</taxon>
        <taxon>Helicoidea</taxon>
        <taxon>Geomitridae</taxon>
        <taxon>Candidula</taxon>
    </lineage>
</organism>
<sequence length="253" mass="29032">MPTSPGGPVLATARPSTRQASSSNFRSESSAARCRVFQRRDQKLLKAKTQPQLENAQLRYRVNFTYSARCPVSMPANNTAKPTALSTRVYPGGCLAYIRYLQWIIRLIVFQMDLFHQSLEKSIRRLHRIIDSDTVKLKNRVKIMKCKRVKGNNLVKGLQSLNAKKDSVKTCSKRTLNLLHVRKRLCDDSIRVEIRLLDSKLAPLPQGVVPQRKFVDSKMASNTRDFNEKMKRLTSRYSSFCKMFSDDFMVVDI</sequence>
<dbReference type="EMBL" id="CAJHNH020003358">
    <property type="protein sequence ID" value="CAG5129119.1"/>
    <property type="molecule type" value="Genomic_DNA"/>
</dbReference>
<keyword evidence="3" id="KW-1185">Reference proteome</keyword>
<dbReference type="AlphaFoldDB" id="A0A8S3ZIH7"/>
<evidence type="ECO:0000256" key="1">
    <source>
        <dbReference type="SAM" id="MobiDB-lite"/>
    </source>
</evidence>